<protein>
    <submittedName>
        <fullName evidence="2">Uncharacterized protein</fullName>
    </submittedName>
</protein>
<feature type="compositionally biased region" description="Basic and acidic residues" evidence="1">
    <location>
        <begin position="78"/>
        <end position="104"/>
    </location>
</feature>
<dbReference type="GeneID" id="94428576"/>
<evidence type="ECO:0000313" key="3">
    <source>
        <dbReference type="Proteomes" id="UP000221165"/>
    </source>
</evidence>
<dbReference type="EMBL" id="MIGC01002501">
    <property type="protein sequence ID" value="PHJ20975.1"/>
    <property type="molecule type" value="Genomic_DNA"/>
</dbReference>
<feature type="region of interest" description="Disordered" evidence="1">
    <location>
        <begin position="31"/>
        <end position="144"/>
    </location>
</feature>
<name>A0A2C6KYD7_9APIC</name>
<gene>
    <name evidence="2" type="ORF">CSUI_005186</name>
</gene>
<feature type="compositionally biased region" description="Basic and acidic residues" evidence="1">
    <location>
        <begin position="115"/>
        <end position="144"/>
    </location>
</feature>
<organism evidence="2 3">
    <name type="scientific">Cystoisospora suis</name>
    <dbReference type="NCBI Taxonomy" id="483139"/>
    <lineage>
        <taxon>Eukaryota</taxon>
        <taxon>Sar</taxon>
        <taxon>Alveolata</taxon>
        <taxon>Apicomplexa</taxon>
        <taxon>Conoidasida</taxon>
        <taxon>Coccidia</taxon>
        <taxon>Eucoccidiorida</taxon>
        <taxon>Eimeriorina</taxon>
        <taxon>Sarcocystidae</taxon>
        <taxon>Cystoisospora</taxon>
    </lineage>
</organism>
<dbReference type="RefSeq" id="XP_067922660.1">
    <property type="nucleotide sequence ID" value="XM_068065365.1"/>
</dbReference>
<dbReference type="VEuPathDB" id="ToxoDB:CSUI_005186"/>
<evidence type="ECO:0000313" key="2">
    <source>
        <dbReference type="EMBL" id="PHJ20975.1"/>
    </source>
</evidence>
<comment type="caution">
    <text evidence="2">The sequence shown here is derived from an EMBL/GenBank/DDBJ whole genome shotgun (WGS) entry which is preliminary data.</text>
</comment>
<evidence type="ECO:0000256" key="1">
    <source>
        <dbReference type="SAM" id="MobiDB-lite"/>
    </source>
</evidence>
<dbReference type="Proteomes" id="UP000221165">
    <property type="component" value="Unassembled WGS sequence"/>
</dbReference>
<proteinExistence type="predicted"/>
<accession>A0A2C6KYD7</accession>
<keyword evidence="3" id="KW-1185">Reference proteome</keyword>
<dbReference type="AlphaFoldDB" id="A0A2C6KYD7"/>
<sequence length="197" mass="23162">MLFEEPIVLLLPSSAEDDLSKDSLPVLTWNRRSKVKKKGDSHELEDRRRREKTKFEVRNSDSEKEEGVKTSTKKKKGNLKERGEESKVKRKTENKEGQGKKELVDQEVEPFHVSTAREEALGRLESDQKNLRKTRGEKPRERRQVELASVREIRREIRRNQVEFIAFIEIEPVQGIKEEILGKTEKEEQEMQPSERI</sequence>
<feature type="compositionally biased region" description="Basic and acidic residues" evidence="1">
    <location>
        <begin position="38"/>
        <end position="68"/>
    </location>
</feature>
<reference evidence="2 3" key="1">
    <citation type="journal article" date="2017" name="Int. J. Parasitol.">
        <title>The genome of the protozoan parasite Cystoisospora suis and a reverse vaccinology approach to identify vaccine candidates.</title>
        <authorList>
            <person name="Palmieri N."/>
            <person name="Shrestha A."/>
            <person name="Ruttkowski B."/>
            <person name="Beck T."/>
            <person name="Vogl C."/>
            <person name="Tomley F."/>
            <person name="Blake D.P."/>
            <person name="Joachim A."/>
        </authorList>
    </citation>
    <scope>NUCLEOTIDE SEQUENCE [LARGE SCALE GENOMIC DNA]</scope>
    <source>
        <strain evidence="2 3">Wien I</strain>
    </source>
</reference>